<sequence>MSGDEELHPSVEQKSLGPTVTALKHPMHITVHKAGHSVPTGTYTLEQWAPESALALSDDGGEIWKMGREVEGADALVFSRAGALGVAEVLSTSVRRGGVCNVDANSNLVEPRTLLPCLYADLAAGSATWFATAVFAVPAGLDGWQDRATRELGRKPELPSWVTEMVERGSWLDAIDTASFLSFRLYCVSRNLHIS</sequence>
<evidence type="ECO:0000259" key="1">
    <source>
        <dbReference type="Pfam" id="PF20938"/>
    </source>
</evidence>
<dbReference type="PANTHER" id="PTHR35339">
    <property type="entry name" value="LINALOOL DEHYDRATASE_ISOMERASE DOMAIN-CONTAINING PROTEIN"/>
    <property type="match status" value="1"/>
</dbReference>
<dbReference type="PANTHER" id="PTHR35339:SF4">
    <property type="entry name" value="LINALOOL DEHYDRATASE_ISOMERASE DOMAIN-CONTAINING PROTEIN"/>
    <property type="match status" value="1"/>
</dbReference>
<keyword evidence="3" id="KW-1185">Reference proteome</keyword>
<feature type="domain" description="DUF2264" evidence="1">
    <location>
        <begin position="68"/>
        <end position="164"/>
    </location>
</feature>
<evidence type="ECO:0000313" key="3">
    <source>
        <dbReference type="Proteomes" id="UP000799436"/>
    </source>
</evidence>
<name>A0A6G1LBM5_9PEZI</name>
<dbReference type="OrthoDB" id="5150166at2759"/>
<dbReference type="Proteomes" id="UP000799436">
    <property type="component" value="Unassembled WGS sequence"/>
</dbReference>
<accession>A0A6G1LBM5</accession>
<evidence type="ECO:0000313" key="2">
    <source>
        <dbReference type="EMBL" id="KAF2769992.1"/>
    </source>
</evidence>
<organism evidence="2 3">
    <name type="scientific">Teratosphaeria nubilosa</name>
    <dbReference type="NCBI Taxonomy" id="161662"/>
    <lineage>
        <taxon>Eukaryota</taxon>
        <taxon>Fungi</taxon>
        <taxon>Dikarya</taxon>
        <taxon>Ascomycota</taxon>
        <taxon>Pezizomycotina</taxon>
        <taxon>Dothideomycetes</taxon>
        <taxon>Dothideomycetidae</taxon>
        <taxon>Mycosphaerellales</taxon>
        <taxon>Teratosphaeriaceae</taxon>
        <taxon>Teratosphaeria</taxon>
    </lineage>
</organism>
<gene>
    <name evidence="2" type="ORF">EJ03DRAFT_326899</name>
</gene>
<dbReference type="EMBL" id="ML995829">
    <property type="protein sequence ID" value="KAF2769992.1"/>
    <property type="molecule type" value="Genomic_DNA"/>
</dbReference>
<protein>
    <recommendedName>
        <fullName evidence="1">DUF2264 domain-containing protein</fullName>
    </recommendedName>
</protein>
<dbReference type="Pfam" id="PF20938">
    <property type="entry name" value="DUF2264_C"/>
    <property type="match status" value="1"/>
</dbReference>
<reference evidence="2" key="1">
    <citation type="journal article" date="2020" name="Stud. Mycol.">
        <title>101 Dothideomycetes genomes: a test case for predicting lifestyles and emergence of pathogens.</title>
        <authorList>
            <person name="Haridas S."/>
            <person name="Albert R."/>
            <person name="Binder M."/>
            <person name="Bloem J."/>
            <person name="Labutti K."/>
            <person name="Salamov A."/>
            <person name="Andreopoulos B."/>
            <person name="Baker S."/>
            <person name="Barry K."/>
            <person name="Bills G."/>
            <person name="Bluhm B."/>
            <person name="Cannon C."/>
            <person name="Castanera R."/>
            <person name="Culley D."/>
            <person name="Daum C."/>
            <person name="Ezra D."/>
            <person name="Gonzalez J."/>
            <person name="Henrissat B."/>
            <person name="Kuo A."/>
            <person name="Liang C."/>
            <person name="Lipzen A."/>
            <person name="Lutzoni F."/>
            <person name="Magnuson J."/>
            <person name="Mondo S."/>
            <person name="Nolan M."/>
            <person name="Ohm R."/>
            <person name="Pangilinan J."/>
            <person name="Park H.-J."/>
            <person name="Ramirez L."/>
            <person name="Alfaro M."/>
            <person name="Sun H."/>
            <person name="Tritt A."/>
            <person name="Yoshinaga Y."/>
            <person name="Zwiers L.-H."/>
            <person name="Turgeon B."/>
            <person name="Goodwin S."/>
            <person name="Spatafora J."/>
            <person name="Crous P."/>
            <person name="Grigoriev I."/>
        </authorList>
    </citation>
    <scope>NUCLEOTIDE SEQUENCE</scope>
    <source>
        <strain evidence="2">CBS 116005</strain>
    </source>
</reference>
<proteinExistence type="predicted"/>
<dbReference type="InterPro" id="IPR049237">
    <property type="entry name" value="DUF2264_C"/>
</dbReference>
<dbReference type="AlphaFoldDB" id="A0A6G1LBM5"/>
<dbReference type="InterPro" id="IPR016624">
    <property type="entry name" value="UCP014753"/>
</dbReference>